<keyword evidence="6" id="KW-1185">Reference proteome</keyword>
<dbReference type="InterPro" id="IPR003819">
    <property type="entry name" value="TauD/TfdA-like"/>
</dbReference>
<dbReference type="InterPro" id="IPR042098">
    <property type="entry name" value="TauD-like_sf"/>
</dbReference>
<dbReference type="GO" id="GO:0016706">
    <property type="term" value="F:2-oxoglutarate-dependent dioxygenase activity"/>
    <property type="evidence" value="ECO:0007669"/>
    <property type="project" value="UniProtKB-ARBA"/>
</dbReference>
<evidence type="ECO:0000313" key="5">
    <source>
        <dbReference type="EMBL" id="OHU90148.1"/>
    </source>
</evidence>
<dbReference type="AlphaFoldDB" id="A0A1S1MTU4"/>
<feature type="domain" description="TauD/TfdA-like" evidence="4">
    <location>
        <begin position="14"/>
        <end position="303"/>
    </location>
</feature>
<keyword evidence="2" id="KW-0560">Oxidoreductase</keyword>
<evidence type="ECO:0000259" key="4">
    <source>
        <dbReference type="Pfam" id="PF02668"/>
    </source>
</evidence>
<proteinExistence type="predicted"/>
<comment type="cofactor">
    <cofactor evidence="1">
        <name>Fe(2+)</name>
        <dbReference type="ChEBI" id="CHEBI:29033"/>
    </cofactor>
</comment>
<dbReference type="PANTHER" id="PTHR10696:SF56">
    <property type="entry name" value="TAUD_TFDA-LIKE DOMAIN-CONTAINING PROTEIN"/>
    <property type="match status" value="1"/>
</dbReference>
<dbReference type="PANTHER" id="PTHR10696">
    <property type="entry name" value="GAMMA-BUTYROBETAINE HYDROXYLASE-RELATED"/>
    <property type="match status" value="1"/>
</dbReference>
<keyword evidence="3" id="KW-0045">Antibiotic biosynthesis</keyword>
<organism evidence="5 6">
    <name type="scientific">Pseudoalteromonas amylolytica</name>
    <dbReference type="NCBI Taxonomy" id="1859457"/>
    <lineage>
        <taxon>Bacteria</taxon>
        <taxon>Pseudomonadati</taxon>
        <taxon>Pseudomonadota</taxon>
        <taxon>Gammaproteobacteria</taxon>
        <taxon>Alteromonadales</taxon>
        <taxon>Pseudoalteromonadaceae</taxon>
        <taxon>Pseudoalteromonas</taxon>
    </lineage>
</organism>
<evidence type="ECO:0000313" key="6">
    <source>
        <dbReference type="Proteomes" id="UP000179786"/>
    </source>
</evidence>
<dbReference type="RefSeq" id="WP_070986113.1">
    <property type="nucleotide sequence ID" value="NZ_MKJU01000027.1"/>
</dbReference>
<dbReference type="OrthoDB" id="9769888at2"/>
<protein>
    <recommendedName>
        <fullName evidence="4">TauD/TfdA-like domain-containing protein</fullName>
    </recommendedName>
</protein>
<accession>A0A1S1MTU4</accession>
<sequence length="307" mass="35367">MNSSLKIQDDLLYTITTEDNADLEGWIKAQWSELETKLHSHGAILLRGFDVANTELDSILNWCGETPLEYKFRSTPRTNLSGKTYTTTEYPQDRAILQHNENAYSNHWPKRLWFKCVIDEFSQGQTPLTCSRKVLAKIPAEIQQEFVKRKLRFERNFNAFIDLSWQDAFCTSDKAAVEQYCNKNNIELIWTDEGLTTLQTCEPIQTHPVTGEQVWFNQAHVFHPYAQGESYRVLLDSCGVLPPRNVVFADDGSAIPDEMIKIINDVYQDLSLTFDWRKNDILIIDNLLVAHGRAPYEGNRKIVLAMT</sequence>
<comment type="caution">
    <text evidence="5">The sequence shown here is derived from an EMBL/GenBank/DDBJ whole genome shotgun (WGS) entry which is preliminary data.</text>
</comment>
<dbReference type="STRING" id="1859457.BET10_15355"/>
<dbReference type="Pfam" id="PF02668">
    <property type="entry name" value="TauD"/>
    <property type="match status" value="1"/>
</dbReference>
<evidence type="ECO:0000256" key="3">
    <source>
        <dbReference type="ARBA" id="ARBA00023194"/>
    </source>
</evidence>
<dbReference type="EMBL" id="MKJU01000027">
    <property type="protein sequence ID" value="OHU90148.1"/>
    <property type="molecule type" value="Genomic_DNA"/>
</dbReference>
<evidence type="ECO:0000256" key="2">
    <source>
        <dbReference type="ARBA" id="ARBA00023002"/>
    </source>
</evidence>
<gene>
    <name evidence="5" type="ORF">BET10_15355</name>
</gene>
<dbReference type="GO" id="GO:0017000">
    <property type="term" value="P:antibiotic biosynthetic process"/>
    <property type="evidence" value="ECO:0007669"/>
    <property type="project" value="UniProtKB-KW"/>
</dbReference>
<dbReference type="SUPFAM" id="SSF51197">
    <property type="entry name" value="Clavaminate synthase-like"/>
    <property type="match status" value="1"/>
</dbReference>
<reference evidence="5 6" key="1">
    <citation type="submission" date="2016-09" db="EMBL/GenBank/DDBJ databases">
        <title>Pseudoalteromonas amylolytica sp. nov., isolated from the surface seawater.</title>
        <authorList>
            <person name="Wu Y.-H."/>
            <person name="Cheng H."/>
            <person name="Jin X.-B."/>
            <person name="Wang C.-S."/>
            <person name="Xu X.-W."/>
        </authorList>
    </citation>
    <scope>NUCLEOTIDE SEQUENCE [LARGE SCALE GENOMIC DNA]</scope>
    <source>
        <strain evidence="5 6">JW1</strain>
    </source>
</reference>
<dbReference type="Gene3D" id="3.60.130.10">
    <property type="entry name" value="Clavaminate synthase-like"/>
    <property type="match status" value="1"/>
</dbReference>
<name>A0A1S1MTU4_9GAMM</name>
<evidence type="ECO:0000256" key="1">
    <source>
        <dbReference type="ARBA" id="ARBA00001954"/>
    </source>
</evidence>
<dbReference type="InterPro" id="IPR050411">
    <property type="entry name" value="AlphaKG_dependent_hydroxylases"/>
</dbReference>
<dbReference type="Proteomes" id="UP000179786">
    <property type="component" value="Unassembled WGS sequence"/>
</dbReference>